<protein>
    <submittedName>
        <fullName evidence="1">HDC16199</fullName>
    </submittedName>
</protein>
<sequence>MSALAKIPKRIRVLAPLSWALAAAIDHTVHRPSSIAYPPSKIEHTTIQPSDIRWPTLSTAFVGLADGNNNGHTKGAGRQDEAKQLYMQVQECTHMKGQKRIEALTATRVGL</sequence>
<evidence type="ECO:0000313" key="1">
    <source>
        <dbReference type="EMBL" id="DAA04411.1"/>
    </source>
</evidence>
<organism evidence="1">
    <name type="scientific">Drosophila melanogaster</name>
    <name type="common">Fruit fly</name>
    <dbReference type="NCBI Taxonomy" id="7227"/>
    <lineage>
        <taxon>Eukaryota</taxon>
        <taxon>Metazoa</taxon>
        <taxon>Ecdysozoa</taxon>
        <taxon>Arthropoda</taxon>
        <taxon>Hexapoda</taxon>
        <taxon>Insecta</taxon>
        <taxon>Pterygota</taxon>
        <taxon>Neoptera</taxon>
        <taxon>Endopterygota</taxon>
        <taxon>Diptera</taxon>
        <taxon>Brachycera</taxon>
        <taxon>Muscomorpha</taxon>
        <taxon>Ephydroidea</taxon>
        <taxon>Drosophilidae</taxon>
        <taxon>Drosophila</taxon>
        <taxon>Sophophora</taxon>
    </lineage>
</organism>
<dbReference type="AlphaFoldDB" id="Q6IJ10"/>
<reference evidence="1" key="1">
    <citation type="journal article" date="2003" name="Genome Biol.">
        <title>An integrated gene annotation and transcriptional profiling approach towards the full gene content of the Drosophila genome.</title>
        <authorList>
            <person name="Hild M."/>
            <person name="Beckmann B."/>
            <person name="Haas S.A."/>
            <person name="Koch B."/>
            <person name="Solovyev V."/>
            <person name="Busold C."/>
            <person name="Fellenberg K."/>
            <person name="Boutros M."/>
            <person name="Vingron M."/>
            <person name="Sauer F."/>
            <person name="Hoheisel J.D."/>
            <person name="Paro R."/>
        </authorList>
    </citation>
    <scope>NUCLEOTIDE SEQUENCE</scope>
</reference>
<proteinExistence type="predicted"/>
<dbReference type="EMBL" id="BK002906">
    <property type="protein sequence ID" value="DAA04411.1"/>
    <property type="molecule type" value="Genomic_DNA"/>
</dbReference>
<name>Q6IJ10_DROME</name>
<gene>
    <name evidence="1" type="ORF">HDC16199</name>
</gene>
<accession>Q6IJ10</accession>